<name>A0A2N9JJI3_9ACTN</name>
<dbReference type="RefSeq" id="WP_105186391.1">
    <property type="nucleotide sequence ID" value="NZ_BAAAGO010000031.1"/>
</dbReference>
<accession>A0A2N9JJI3</accession>
<protein>
    <recommendedName>
        <fullName evidence="1">FAD-dependent urate hydroxylase HpyO/Asp monooxygenase CreE-like FAD/NAD(P)-binding domain-containing protein</fullName>
    </recommendedName>
</protein>
<evidence type="ECO:0000313" key="3">
    <source>
        <dbReference type="Proteomes" id="UP000238164"/>
    </source>
</evidence>
<proteinExistence type="predicted"/>
<dbReference type="InterPro" id="IPR052189">
    <property type="entry name" value="L-asp_N-monooxygenase_NS-form"/>
</dbReference>
<dbReference type="InterPro" id="IPR036188">
    <property type="entry name" value="FAD/NAD-bd_sf"/>
</dbReference>
<dbReference type="Pfam" id="PF13454">
    <property type="entry name" value="NAD_binding_9"/>
    <property type="match status" value="1"/>
</dbReference>
<keyword evidence="3" id="KW-1185">Reference proteome</keyword>
<evidence type="ECO:0000313" key="2">
    <source>
        <dbReference type="EMBL" id="SPD87708.1"/>
    </source>
</evidence>
<sequence>MIRVAIVGAGPKGLFAAERLAAHLTVSDAAASITVFDPQPPGWGAGYAADQPDWLRLNVNAAIVDMDGGRNTGVSLGLPDFAEWRRGTGETEPLDAFPPRATVGHYLAHCWGQLLDRVPARVRLRHVARRVDRLDAIGDGWLIDHEYYDEVLMCTGHAQDWPGALRHGWAGPAPLVPQVYPVRTWLTSAAVPAGCTVVCRGAALTFIDACLSLTEGRDGRFDRNGYHRSGAEPSRIVPVARRGGFMEVKPQPDGPLAALPLEQFRRRGLARCAEAGGQVDVVLAAVWQTAGDYLCVAAGGAVSVPPVGVVPPPDDDPVTALRRSLRVAMGECRPGLAWALGQAWRDLYSGVVRALGHQQVTQSAWSSFASAAAALEPIAFGPPPVNAAKLLALCDAGLVDASFLAGRWSDALHDADVVIDCVLPPPGLVEGELAADLMERGLVAKAAGRRGVSVAPDATCLTSDGTPIGGLAALGRLTEDVVIGNDTLSRTLHPSAARWAQRIAARCASVAVGVGR</sequence>
<dbReference type="EMBL" id="LT985188">
    <property type="protein sequence ID" value="SPD87708.1"/>
    <property type="molecule type" value="Genomic_DNA"/>
</dbReference>
<gene>
    <name evidence="2" type="ORF">MPLG2_2678</name>
</gene>
<dbReference type="InterPro" id="IPR038732">
    <property type="entry name" value="HpyO/CreE_NAD-binding"/>
</dbReference>
<dbReference type="PANTHER" id="PTHR40254:SF1">
    <property type="entry name" value="BLR0577 PROTEIN"/>
    <property type="match status" value="1"/>
</dbReference>
<reference evidence="2 3" key="1">
    <citation type="submission" date="2018-02" db="EMBL/GenBank/DDBJ databases">
        <authorList>
            <person name="Cohen D.B."/>
            <person name="Kent A.D."/>
        </authorList>
    </citation>
    <scope>NUCLEOTIDE SEQUENCE [LARGE SCALE GENOMIC DNA]</scope>
    <source>
        <strain evidence="2">1</strain>
    </source>
</reference>
<dbReference type="Gene3D" id="3.50.50.60">
    <property type="entry name" value="FAD/NAD(P)-binding domain"/>
    <property type="match status" value="1"/>
</dbReference>
<organism evidence="2 3">
    <name type="scientific">Micropruina glycogenica</name>
    <dbReference type="NCBI Taxonomy" id="75385"/>
    <lineage>
        <taxon>Bacteria</taxon>
        <taxon>Bacillati</taxon>
        <taxon>Actinomycetota</taxon>
        <taxon>Actinomycetes</taxon>
        <taxon>Propionibacteriales</taxon>
        <taxon>Nocardioidaceae</taxon>
        <taxon>Micropruina</taxon>
    </lineage>
</organism>
<dbReference type="PANTHER" id="PTHR40254">
    <property type="entry name" value="BLR0577 PROTEIN"/>
    <property type="match status" value="1"/>
</dbReference>
<dbReference type="Proteomes" id="UP000238164">
    <property type="component" value="Chromosome 1"/>
</dbReference>
<dbReference type="OrthoDB" id="3653265at2"/>
<dbReference type="KEGG" id="mgg:MPLG2_2678"/>
<dbReference type="AlphaFoldDB" id="A0A2N9JJI3"/>
<dbReference type="SUPFAM" id="SSF51971">
    <property type="entry name" value="Nucleotide-binding domain"/>
    <property type="match status" value="1"/>
</dbReference>
<evidence type="ECO:0000259" key="1">
    <source>
        <dbReference type="Pfam" id="PF13454"/>
    </source>
</evidence>
<feature type="domain" description="FAD-dependent urate hydroxylase HpyO/Asp monooxygenase CreE-like FAD/NAD(P)-binding" evidence="1">
    <location>
        <begin position="5"/>
        <end position="157"/>
    </location>
</feature>